<name>A0A4Z2H362_9TELE</name>
<evidence type="ECO:0000313" key="1">
    <source>
        <dbReference type="EMBL" id="TNN59302.1"/>
    </source>
</evidence>
<dbReference type="AlphaFoldDB" id="A0A4Z2H362"/>
<dbReference type="OrthoDB" id="10500359at2759"/>
<sequence length="193" mass="21188">MKRTTSGLPRRLSSCRCTRQRISLGSLFPPKESDCSRSSFMHCSGISVNRFPLKFNTSSCREPKSLGSENSSRRLFLATSVFSRASRVTPSQMADSPLLLMSKNSRLQNRPTDEGSEASRLLLRLQGTYEGAESAAAPGVKSSAISALLHFNRCSEIANTDLVLVELSHTEVPLVLGHIRPGVCRLIHSFCFV</sequence>
<proteinExistence type="predicted"/>
<comment type="caution">
    <text evidence="1">The sequence shown here is derived from an EMBL/GenBank/DDBJ whole genome shotgun (WGS) entry which is preliminary data.</text>
</comment>
<organism evidence="1 2">
    <name type="scientific">Liparis tanakae</name>
    <name type="common">Tanaka's snailfish</name>
    <dbReference type="NCBI Taxonomy" id="230148"/>
    <lineage>
        <taxon>Eukaryota</taxon>
        <taxon>Metazoa</taxon>
        <taxon>Chordata</taxon>
        <taxon>Craniata</taxon>
        <taxon>Vertebrata</taxon>
        <taxon>Euteleostomi</taxon>
        <taxon>Actinopterygii</taxon>
        <taxon>Neopterygii</taxon>
        <taxon>Teleostei</taxon>
        <taxon>Neoteleostei</taxon>
        <taxon>Acanthomorphata</taxon>
        <taxon>Eupercaria</taxon>
        <taxon>Perciformes</taxon>
        <taxon>Cottioidei</taxon>
        <taxon>Cottales</taxon>
        <taxon>Liparidae</taxon>
        <taxon>Liparis</taxon>
    </lineage>
</organism>
<evidence type="ECO:0000313" key="2">
    <source>
        <dbReference type="Proteomes" id="UP000314294"/>
    </source>
</evidence>
<dbReference type="Proteomes" id="UP000314294">
    <property type="component" value="Unassembled WGS sequence"/>
</dbReference>
<accession>A0A4Z2H362</accession>
<gene>
    <name evidence="1" type="ORF">EYF80_030489</name>
</gene>
<keyword evidence="2" id="KW-1185">Reference proteome</keyword>
<reference evidence="1 2" key="1">
    <citation type="submission" date="2019-03" db="EMBL/GenBank/DDBJ databases">
        <title>First draft genome of Liparis tanakae, snailfish: a comprehensive survey of snailfish specific genes.</title>
        <authorList>
            <person name="Kim W."/>
            <person name="Song I."/>
            <person name="Jeong J.-H."/>
            <person name="Kim D."/>
            <person name="Kim S."/>
            <person name="Ryu S."/>
            <person name="Song J.Y."/>
            <person name="Lee S.K."/>
        </authorList>
    </citation>
    <scope>NUCLEOTIDE SEQUENCE [LARGE SCALE GENOMIC DNA]</scope>
    <source>
        <tissue evidence="1">Muscle</tissue>
    </source>
</reference>
<protein>
    <submittedName>
        <fullName evidence="1">Uncharacterized protein</fullName>
    </submittedName>
</protein>
<dbReference type="EMBL" id="SRLO01000359">
    <property type="protein sequence ID" value="TNN59302.1"/>
    <property type="molecule type" value="Genomic_DNA"/>
</dbReference>